<reference evidence="5" key="1">
    <citation type="submission" date="2020-07" db="EMBL/GenBank/DDBJ databases">
        <title>Huge and variable diversity of episymbiotic CPR bacteria and DPANN archaea in groundwater ecosystems.</title>
        <authorList>
            <person name="He C.Y."/>
            <person name="Keren R."/>
            <person name="Whittaker M."/>
            <person name="Farag I.F."/>
            <person name="Doudna J."/>
            <person name="Cate J.H.D."/>
            <person name="Banfield J.F."/>
        </authorList>
    </citation>
    <scope>NUCLEOTIDE SEQUENCE</scope>
    <source>
        <strain evidence="5">NC_groundwater_763_Ag_S-0.2um_68_21</strain>
    </source>
</reference>
<evidence type="ECO:0000256" key="2">
    <source>
        <dbReference type="ARBA" id="ARBA00022723"/>
    </source>
</evidence>
<organism evidence="5 6">
    <name type="scientific">Tectimicrobiota bacterium</name>
    <dbReference type="NCBI Taxonomy" id="2528274"/>
    <lineage>
        <taxon>Bacteria</taxon>
        <taxon>Pseudomonadati</taxon>
        <taxon>Nitrospinota/Tectimicrobiota group</taxon>
        <taxon>Candidatus Tectimicrobiota</taxon>
    </lineage>
</organism>
<feature type="domain" description="Cobalamin-independent methionine synthase MetE C-terminal/archaeal" evidence="4">
    <location>
        <begin position="10"/>
        <end position="356"/>
    </location>
</feature>
<dbReference type="Proteomes" id="UP000782312">
    <property type="component" value="Unassembled WGS sequence"/>
</dbReference>
<comment type="caution">
    <text evidence="5">The sequence shown here is derived from an EMBL/GenBank/DDBJ whole genome shotgun (WGS) entry which is preliminary data.</text>
</comment>
<evidence type="ECO:0000259" key="4">
    <source>
        <dbReference type="Pfam" id="PF01717"/>
    </source>
</evidence>
<keyword evidence="3" id="KW-0862">Zinc</keyword>
<dbReference type="AlphaFoldDB" id="A0A932HX86"/>
<dbReference type="SUPFAM" id="SSF51726">
    <property type="entry name" value="UROD/MetE-like"/>
    <property type="match status" value="1"/>
</dbReference>
<dbReference type="GO" id="GO:0009086">
    <property type="term" value="P:methionine biosynthetic process"/>
    <property type="evidence" value="ECO:0007669"/>
    <property type="project" value="InterPro"/>
</dbReference>
<dbReference type="CDD" id="cd03311">
    <property type="entry name" value="CIMS_C_terminal_like"/>
    <property type="match status" value="1"/>
</dbReference>
<protein>
    <submittedName>
        <fullName evidence="5">Cobalamin-independent methionine synthase II family protein</fullName>
    </submittedName>
</protein>
<sequence>MYTATRDLVLPTTITGSLPRPAWYTENLHGRPFRVAMAEKNYREQYQDSVSCLIRDQERAGLDIVTDGDNRFDTDVGGRSWVGYVVQRLQGFSGYETSRKHAGWGGSFPGEIMYEVLEARVLPKVTGKVGPGPLEYPQLWRTAQQMTRKHVKFGSISADCLESIVSNHHYKSRRELVLDLCEVMHGEFARLAGAGCSVFQVEEPWVHRFEHHKEDQEMTMEFYVDAFNKSVRGLRGKLELWCHTCWGNPAQQRFYDAAKSYAPALEYMNALDVDVLTFECASTGGMDLEAIGKKITKPKVAIGVINHRGLQVERPEEVAGLIRKALQYIPAERLCISTDCGFGREGMSRRHAFYKMVALVRGTNIVKKELGLPETYIPAAESRFALADEE</sequence>
<dbReference type="Gene3D" id="3.20.20.210">
    <property type="match status" value="1"/>
</dbReference>
<dbReference type="GO" id="GO:0008270">
    <property type="term" value="F:zinc ion binding"/>
    <property type="evidence" value="ECO:0007669"/>
    <property type="project" value="InterPro"/>
</dbReference>
<dbReference type="Pfam" id="PF01717">
    <property type="entry name" value="Meth_synt_2"/>
    <property type="match status" value="1"/>
</dbReference>
<dbReference type="EMBL" id="JACPUR010000001">
    <property type="protein sequence ID" value="MBI3126093.1"/>
    <property type="molecule type" value="Genomic_DNA"/>
</dbReference>
<comment type="cofactor">
    <cofactor evidence="1">
        <name>Zn(2+)</name>
        <dbReference type="ChEBI" id="CHEBI:29105"/>
    </cofactor>
</comment>
<evidence type="ECO:0000313" key="5">
    <source>
        <dbReference type="EMBL" id="MBI3126093.1"/>
    </source>
</evidence>
<evidence type="ECO:0000256" key="1">
    <source>
        <dbReference type="ARBA" id="ARBA00001947"/>
    </source>
</evidence>
<name>A0A932HX86_UNCTE</name>
<evidence type="ECO:0000256" key="3">
    <source>
        <dbReference type="ARBA" id="ARBA00022833"/>
    </source>
</evidence>
<proteinExistence type="predicted"/>
<gene>
    <name evidence="5" type="ORF">HYZ11_00625</name>
</gene>
<dbReference type="GO" id="GO:0003871">
    <property type="term" value="F:5-methyltetrahydropteroyltriglutamate-homocysteine S-methyltransferase activity"/>
    <property type="evidence" value="ECO:0007669"/>
    <property type="project" value="InterPro"/>
</dbReference>
<dbReference type="InterPro" id="IPR002629">
    <property type="entry name" value="Met_Synth_C/arc"/>
</dbReference>
<accession>A0A932HX86</accession>
<evidence type="ECO:0000313" key="6">
    <source>
        <dbReference type="Proteomes" id="UP000782312"/>
    </source>
</evidence>
<dbReference type="InterPro" id="IPR038071">
    <property type="entry name" value="UROD/MetE-like_sf"/>
</dbReference>
<dbReference type="PANTHER" id="PTHR30519">
    <property type="entry name" value="5-METHYLTETRAHYDROPTEROYLTRIGLUTAMATE--HOMOCYSTEINE METHYLTRANSFERASE"/>
    <property type="match status" value="1"/>
</dbReference>
<keyword evidence="2" id="KW-0479">Metal-binding</keyword>